<dbReference type="OrthoDB" id="2941894at2759"/>
<evidence type="ECO:0000313" key="2">
    <source>
        <dbReference type="Proteomes" id="UP000297245"/>
    </source>
</evidence>
<keyword evidence="2" id="KW-1185">Reference proteome</keyword>
<dbReference type="EMBL" id="ML179805">
    <property type="protein sequence ID" value="THU81491.1"/>
    <property type="molecule type" value="Genomic_DNA"/>
</dbReference>
<dbReference type="AlphaFoldDB" id="A0A4S8KZX4"/>
<organism evidence="1 2">
    <name type="scientific">Dendrothele bispora (strain CBS 962.96)</name>
    <dbReference type="NCBI Taxonomy" id="1314807"/>
    <lineage>
        <taxon>Eukaryota</taxon>
        <taxon>Fungi</taxon>
        <taxon>Dikarya</taxon>
        <taxon>Basidiomycota</taxon>
        <taxon>Agaricomycotina</taxon>
        <taxon>Agaricomycetes</taxon>
        <taxon>Agaricomycetidae</taxon>
        <taxon>Agaricales</taxon>
        <taxon>Agaricales incertae sedis</taxon>
        <taxon>Dendrothele</taxon>
    </lineage>
</organism>
<sequence>MAAFFVRVRKPNLVRTWNMNNGSILGFMGLVIDDAEQEIIEGAKTAEVAWNLLVQRHAQEGSVKQVQLIQEALNVRYSSSEKYSTTSSTADAVILIKKHPIIYLNGFLISM</sequence>
<reference evidence="1 2" key="1">
    <citation type="journal article" date="2019" name="Nat. Ecol. Evol.">
        <title>Megaphylogeny resolves global patterns of mushroom evolution.</title>
        <authorList>
            <person name="Varga T."/>
            <person name="Krizsan K."/>
            <person name="Foldi C."/>
            <person name="Dima B."/>
            <person name="Sanchez-Garcia M."/>
            <person name="Sanchez-Ramirez S."/>
            <person name="Szollosi G.J."/>
            <person name="Szarkandi J.G."/>
            <person name="Papp V."/>
            <person name="Albert L."/>
            <person name="Andreopoulos W."/>
            <person name="Angelini C."/>
            <person name="Antonin V."/>
            <person name="Barry K.W."/>
            <person name="Bougher N.L."/>
            <person name="Buchanan P."/>
            <person name="Buyck B."/>
            <person name="Bense V."/>
            <person name="Catcheside P."/>
            <person name="Chovatia M."/>
            <person name="Cooper J."/>
            <person name="Damon W."/>
            <person name="Desjardin D."/>
            <person name="Finy P."/>
            <person name="Geml J."/>
            <person name="Haridas S."/>
            <person name="Hughes K."/>
            <person name="Justo A."/>
            <person name="Karasinski D."/>
            <person name="Kautmanova I."/>
            <person name="Kiss B."/>
            <person name="Kocsube S."/>
            <person name="Kotiranta H."/>
            <person name="LaButti K.M."/>
            <person name="Lechner B.E."/>
            <person name="Liimatainen K."/>
            <person name="Lipzen A."/>
            <person name="Lukacs Z."/>
            <person name="Mihaltcheva S."/>
            <person name="Morgado L.N."/>
            <person name="Niskanen T."/>
            <person name="Noordeloos M.E."/>
            <person name="Ohm R.A."/>
            <person name="Ortiz-Santana B."/>
            <person name="Ovrebo C."/>
            <person name="Racz N."/>
            <person name="Riley R."/>
            <person name="Savchenko A."/>
            <person name="Shiryaev A."/>
            <person name="Soop K."/>
            <person name="Spirin V."/>
            <person name="Szebenyi C."/>
            <person name="Tomsovsky M."/>
            <person name="Tulloss R.E."/>
            <person name="Uehling J."/>
            <person name="Grigoriev I.V."/>
            <person name="Vagvolgyi C."/>
            <person name="Papp T."/>
            <person name="Martin F.M."/>
            <person name="Miettinen O."/>
            <person name="Hibbett D.S."/>
            <person name="Nagy L.G."/>
        </authorList>
    </citation>
    <scope>NUCLEOTIDE SEQUENCE [LARGE SCALE GENOMIC DNA]</scope>
    <source>
        <strain evidence="1 2">CBS 962.96</strain>
    </source>
</reference>
<evidence type="ECO:0000313" key="1">
    <source>
        <dbReference type="EMBL" id="THU81491.1"/>
    </source>
</evidence>
<proteinExistence type="predicted"/>
<gene>
    <name evidence="1" type="ORF">K435DRAFT_873300</name>
</gene>
<name>A0A4S8KZX4_DENBC</name>
<protein>
    <submittedName>
        <fullName evidence="1">Uncharacterized protein</fullName>
    </submittedName>
</protein>
<dbReference type="Proteomes" id="UP000297245">
    <property type="component" value="Unassembled WGS sequence"/>
</dbReference>
<accession>A0A4S8KZX4</accession>